<feature type="transmembrane region" description="Helical" evidence="8">
    <location>
        <begin position="41"/>
        <end position="61"/>
    </location>
</feature>
<dbReference type="InterPro" id="IPR050980">
    <property type="entry name" value="2C_sensor_his_kinase"/>
</dbReference>
<dbReference type="Pfam" id="PF02518">
    <property type="entry name" value="HATPase_c"/>
    <property type="match status" value="1"/>
</dbReference>
<dbReference type="PANTHER" id="PTHR44936:SF10">
    <property type="entry name" value="SENSOR PROTEIN RSTB"/>
    <property type="match status" value="1"/>
</dbReference>
<evidence type="ECO:0000256" key="8">
    <source>
        <dbReference type="SAM" id="Phobius"/>
    </source>
</evidence>
<keyword evidence="7" id="KW-0067">ATP-binding</keyword>
<evidence type="ECO:0000256" key="2">
    <source>
        <dbReference type="ARBA" id="ARBA00012438"/>
    </source>
</evidence>
<feature type="transmembrane region" description="Helical" evidence="8">
    <location>
        <begin position="164"/>
        <end position="185"/>
    </location>
</feature>
<protein>
    <recommendedName>
        <fullName evidence="2">histidine kinase</fullName>
        <ecNumber evidence="2">2.7.13.3</ecNumber>
    </recommendedName>
</protein>
<reference evidence="10 11" key="1">
    <citation type="submission" date="2018-02" db="EMBL/GenBank/DDBJ databases">
        <title>Solimicrobium silvestre gen. nov., sp. nov., isolated from alpine forest soil.</title>
        <authorList>
            <person name="Margesin R."/>
            <person name="Albuquerque L."/>
            <person name="Zhang D.-C."/>
            <person name="Froufe H.J.C."/>
            <person name="Severino R."/>
            <person name="Roxo I."/>
            <person name="Egas C."/>
            <person name="Da Costa M.S."/>
        </authorList>
    </citation>
    <scope>NUCLEOTIDE SEQUENCE [LARGE SCALE GENOMIC DNA]</scope>
    <source>
        <strain evidence="10 11">S20-91</strain>
    </source>
</reference>
<gene>
    <name evidence="10" type="ORF">S2091_4352</name>
</gene>
<dbReference type="PROSITE" id="PS50109">
    <property type="entry name" value="HIS_KIN"/>
    <property type="match status" value="1"/>
</dbReference>
<organism evidence="10 11">
    <name type="scientific">Solimicrobium silvestre</name>
    <dbReference type="NCBI Taxonomy" id="2099400"/>
    <lineage>
        <taxon>Bacteria</taxon>
        <taxon>Pseudomonadati</taxon>
        <taxon>Pseudomonadota</taxon>
        <taxon>Betaproteobacteria</taxon>
        <taxon>Burkholderiales</taxon>
        <taxon>Oxalobacteraceae</taxon>
        <taxon>Solimicrobium</taxon>
    </lineage>
</organism>
<sequence>MHSPMLSNVAILSYGLAAAAYLVLSGMLLWKWRGRLRWMPLMVAAGITTVWAASIALNAKFGIPTGFWINSLEVMRSASWIIFLLMLLQPLERETPQSLFKEKPYVVLIGLFLLLLLAATMLTNVGLMVRFGGIVNITGRVALAVIGMLLLEQLFRNTTEHQRWSVKFACLGLAALFVYDFYLYADAMLFHAINGEILAARGFVNALSVPLLMISLNRDPKWTLGILVSRRVLFHSATLLGAAAYLLTMAAAGYYIRFFGGQWGTVLQVFFLFGAVILLFILLFSGSVRSWLRVFISKHFYNYNYDYRDEWIRFTRVLSESEPGLGERAIQAVAQLVESGAGTLFISRESGYCEPVAQWCAQFESQAEALNSPFCRFLQEKQWVINLTDYKLHPEKYDDISVPQWLLDFPRAWLVLPLILHGRLFGFIMLEQARSKFDVNWEVLDLLKIATSQAASYLAEQESANALMVARQFESFNRMSTFMVHDLKNLVAQLSLLTANAEKHQHNPEFQKDMLDTVDHSVQKMKFLLQKLSRGFEVESLSALAMDELLQRAVASKSPYEPKPVLQIEQPDIAVYANRERLERVIGHIIQNAIDATPRDGDIKIKLGLDGRDALIEIEDNGVGMTEEFIREKLFSPFVSTKVAGMGIGVFETREYIQQLGGRLEVQSRPESGTRFKITLPVYSTLEQVNTQIA</sequence>
<evidence type="ECO:0000256" key="5">
    <source>
        <dbReference type="ARBA" id="ARBA00022741"/>
    </source>
</evidence>
<dbReference type="PANTHER" id="PTHR44936">
    <property type="entry name" value="SENSOR PROTEIN CREC"/>
    <property type="match status" value="1"/>
</dbReference>
<feature type="transmembrane region" description="Helical" evidence="8">
    <location>
        <begin position="262"/>
        <end position="284"/>
    </location>
</feature>
<evidence type="ECO:0000256" key="4">
    <source>
        <dbReference type="ARBA" id="ARBA00022679"/>
    </source>
</evidence>
<dbReference type="InterPro" id="IPR004358">
    <property type="entry name" value="Sig_transdc_His_kin-like_C"/>
</dbReference>
<feature type="transmembrane region" description="Helical" evidence="8">
    <location>
        <begin position="67"/>
        <end position="85"/>
    </location>
</feature>
<keyword evidence="4" id="KW-0808">Transferase</keyword>
<dbReference type="InterPro" id="IPR036890">
    <property type="entry name" value="HATPase_C_sf"/>
</dbReference>
<evidence type="ECO:0000313" key="11">
    <source>
        <dbReference type="Proteomes" id="UP000237839"/>
    </source>
</evidence>
<dbReference type="InterPro" id="IPR003661">
    <property type="entry name" value="HisK_dim/P_dom"/>
</dbReference>
<dbReference type="RefSeq" id="WP_207769783.1">
    <property type="nucleotide sequence ID" value="NZ_PUGF01000032.1"/>
</dbReference>
<feature type="transmembrane region" description="Helical" evidence="8">
    <location>
        <begin position="105"/>
        <end position="127"/>
    </location>
</feature>
<proteinExistence type="predicted"/>
<dbReference type="EC" id="2.7.13.3" evidence="2"/>
<dbReference type="NCBIfam" id="TIGR02916">
    <property type="entry name" value="PEP_his_kin"/>
    <property type="match status" value="1"/>
</dbReference>
<dbReference type="GO" id="GO:0005886">
    <property type="term" value="C:plasma membrane"/>
    <property type="evidence" value="ECO:0007669"/>
    <property type="project" value="UniProtKB-SubCell"/>
</dbReference>
<dbReference type="CDD" id="cd00082">
    <property type="entry name" value="HisKA"/>
    <property type="match status" value="1"/>
</dbReference>
<dbReference type="GO" id="GO:0005524">
    <property type="term" value="F:ATP binding"/>
    <property type="evidence" value="ECO:0007669"/>
    <property type="project" value="UniProtKB-KW"/>
</dbReference>
<dbReference type="InterPro" id="IPR005467">
    <property type="entry name" value="His_kinase_dom"/>
</dbReference>
<dbReference type="Proteomes" id="UP000237839">
    <property type="component" value="Unassembled WGS sequence"/>
</dbReference>
<feature type="transmembrane region" description="Helical" evidence="8">
    <location>
        <begin position="237"/>
        <end position="256"/>
    </location>
</feature>
<keyword evidence="8" id="KW-0812">Transmembrane</keyword>
<evidence type="ECO:0000256" key="7">
    <source>
        <dbReference type="ARBA" id="ARBA00022840"/>
    </source>
</evidence>
<keyword evidence="3" id="KW-0597">Phosphoprotein</keyword>
<keyword evidence="6 10" id="KW-0418">Kinase</keyword>
<dbReference type="InterPro" id="IPR003594">
    <property type="entry name" value="HATPase_dom"/>
</dbReference>
<evidence type="ECO:0000313" key="10">
    <source>
        <dbReference type="EMBL" id="PRC90951.1"/>
    </source>
</evidence>
<feature type="transmembrane region" description="Helical" evidence="8">
    <location>
        <begin position="133"/>
        <end position="152"/>
    </location>
</feature>
<keyword evidence="8" id="KW-1133">Transmembrane helix</keyword>
<name>A0A2S9GTC3_9BURK</name>
<evidence type="ECO:0000256" key="1">
    <source>
        <dbReference type="ARBA" id="ARBA00000085"/>
    </source>
</evidence>
<comment type="caution">
    <text evidence="10">The sequence shown here is derived from an EMBL/GenBank/DDBJ whole genome shotgun (WGS) entry which is preliminary data.</text>
</comment>
<dbReference type="PRINTS" id="PR00344">
    <property type="entry name" value="BCTRLSENSOR"/>
</dbReference>
<dbReference type="SUPFAM" id="SSF55874">
    <property type="entry name" value="ATPase domain of HSP90 chaperone/DNA topoisomerase II/histidine kinase"/>
    <property type="match status" value="1"/>
</dbReference>
<feature type="transmembrane region" description="Helical" evidence="8">
    <location>
        <begin position="6"/>
        <end position="29"/>
    </location>
</feature>
<evidence type="ECO:0000259" key="9">
    <source>
        <dbReference type="PROSITE" id="PS50109"/>
    </source>
</evidence>
<dbReference type="InterPro" id="IPR014265">
    <property type="entry name" value="XrtA/PrsK"/>
</dbReference>
<accession>A0A2S9GTC3</accession>
<comment type="catalytic activity">
    <reaction evidence="1">
        <text>ATP + protein L-histidine = ADP + protein N-phospho-L-histidine.</text>
        <dbReference type="EC" id="2.7.13.3"/>
    </reaction>
</comment>
<feature type="domain" description="Histidine kinase" evidence="9">
    <location>
        <begin position="482"/>
        <end position="684"/>
    </location>
</feature>
<dbReference type="EMBL" id="PUGF01000032">
    <property type="protein sequence ID" value="PRC90951.1"/>
    <property type="molecule type" value="Genomic_DNA"/>
</dbReference>
<dbReference type="GO" id="GO:0000155">
    <property type="term" value="F:phosphorelay sensor kinase activity"/>
    <property type="evidence" value="ECO:0007669"/>
    <property type="project" value="InterPro"/>
</dbReference>
<keyword evidence="5" id="KW-0547">Nucleotide-binding</keyword>
<dbReference type="SUPFAM" id="SSF55781">
    <property type="entry name" value="GAF domain-like"/>
    <property type="match status" value="1"/>
</dbReference>
<keyword evidence="11" id="KW-1185">Reference proteome</keyword>
<keyword evidence="8" id="KW-0472">Membrane</keyword>
<evidence type="ECO:0000256" key="3">
    <source>
        <dbReference type="ARBA" id="ARBA00022553"/>
    </source>
</evidence>
<dbReference type="CDD" id="cd00075">
    <property type="entry name" value="HATPase"/>
    <property type="match status" value="1"/>
</dbReference>
<dbReference type="SMART" id="SM00387">
    <property type="entry name" value="HATPase_c"/>
    <property type="match status" value="1"/>
</dbReference>
<dbReference type="Gene3D" id="3.30.565.10">
    <property type="entry name" value="Histidine kinase-like ATPase, C-terminal domain"/>
    <property type="match status" value="1"/>
</dbReference>
<dbReference type="AlphaFoldDB" id="A0A2S9GTC3"/>
<evidence type="ECO:0000256" key="6">
    <source>
        <dbReference type="ARBA" id="ARBA00022777"/>
    </source>
</evidence>